<dbReference type="PANTHER" id="PTHR43033:SF1">
    <property type="entry name" value="TRNA(ILE)-LYSIDINE SYNTHASE-RELATED"/>
    <property type="match status" value="1"/>
</dbReference>
<dbReference type="InterPro" id="IPR012094">
    <property type="entry name" value="tRNA_Ile_lys_synt"/>
</dbReference>
<dbReference type="Pfam" id="PF01171">
    <property type="entry name" value="ATP_bind_3"/>
    <property type="match status" value="1"/>
</dbReference>
<evidence type="ECO:0000256" key="7">
    <source>
        <dbReference type="SAM" id="MobiDB-lite"/>
    </source>
</evidence>
<evidence type="ECO:0000259" key="8">
    <source>
        <dbReference type="Pfam" id="PF01171"/>
    </source>
</evidence>
<dbReference type="SUPFAM" id="SSF52402">
    <property type="entry name" value="Adenine nucleotide alpha hydrolases-like"/>
    <property type="match status" value="1"/>
</dbReference>
<evidence type="ECO:0000256" key="1">
    <source>
        <dbReference type="ARBA" id="ARBA00022598"/>
    </source>
</evidence>
<dbReference type="AlphaFoldDB" id="A0A512JFU5"/>
<gene>
    <name evidence="6 9" type="primary">tilS</name>
    <name evidence="9" type="ORF">MGN01_06690</name>
</gene>
<name>A0A512JFU5_9HYPH</name>
<dbReference type="GO" id="GO:0005737">
    <property type="term" value="C:cytoplasm"/>
    <property type="evidence" value="ECO:0007669"/>
    <property type="project" value="UniProtKB-SubCell"/>
</dbReference>
<keyword evidence="4 6" id="KW-0067">ATP-binding</keyword>
<evidence type="ECO:0000256" key="3">
    <source>
        <dbReference type="ARBA" id="ARBA00022741"/>
    </source>
</evidence>
<sequence>MTSGEDGSRLTGALAPYLRDRPAPSGVLLAVSGGPDSTALMHAAAAAAPTIALSVATVDHGLRPDSGREAEAVGRLAKTLGLAHNILRWETEPRGGIQAAARTARYRLLAAHAAAIGADLVLTAHTADDQAETVLMRLIAGSGPAGLAGMRRERPLAEGIRLARPFLDMSKAELIAYCAANALPYVHDPSNADDRFTRARLRSLMPRLRAEGLTPERLTRLAERLARDEAALVRKARDLFDAARRPAAIGTIAFDGRPLLAAPEALTLRVLEQAIEAVQSDPQRATPRRLERLERLVLGSLLPALDQGACLRRTLRGTVVEATAAGLVLVAPAPPRSTSRSDNPGSHVASPPDLLGKAGGGAYIGRACPE</sequence>
<evidence type="ECO:0000256" key="6">
    <source>
        <dbReference type="HAMAP-Rule" id="MF_01161"/>
    </source>
</evidence>
<dbReference type="InterPro" id="IPR011063">
    <property type="entry name" value="TilS/TtcA_N"/>
</dbReference>
<dbReference type="Proteomes" id="UP000321750">
    <property type="component" value="Unassembled WGS sequence"/>
</dbReference>
<comment type="function">
    <text evidence="6">Ligates lysine onto the cytidine present at position 34 of the AUA codon-specific tRNA(Ile) that contains the anticodon CAU, in an ATP-dependent manner. Cytidine is converted to lysidine, thus changing the amino acid specificity of the tRNA from methionine to isoleucine.</text>
</comment>
<evidence type="ECO:0000256" key="2">
    <source>
        <dbReference type="ARBA" id="ARBA00022694"/>
    </source>
</evidence>
<keyword evidence="10" id="KW-1185">Reference proteome</keyword>
<comment type="subcellular location">
    <subcellularLocation>
        <location evidence="6">Cytoplasm</location>
    </subcellularLocation>
</comment>
<feature type="region of interest" description="Disordered" evidence="7">
    <location>
        <begin position="333"/>
        <end position="360"/>
    </location>
</feature>
<evidence type="ECO:0000313" key="9">
    <source>
        <dbReference type="EMBL" id="GEP08824.1"/>
    </source>
</evidence>
<dbReference type="InterPro" id="IPR014729">
    <property type="entry name" value="Rossmann-like_a/b/a_fold"/>
</dbReference>
<dbReference type="PANTHER" id="PTHR43033">
    <property type="entry name" value="TRNA(ILE)-LYSIDINE SYNTHASE-RELATED"/>
    <property type="match status" value="1"/>
</dbReference>
<accession>A0A512JFU5</accession>
<organism evidence="9 10">
    <name type="scientific">Methylobacterium gnaphalii</name>
    <dbReference type="NCBI Taxonomy" id="1010610"/>
    <lineage>
        <taxon>Bacteria</taxon>
        <taxon>Pseudomonadati</taxon>
        <taxon>Pseudomonadota</taxon>
        <taxon>Alphaproteobacteria</taxon>
        <taxon>Hyphomicrobiales</taxon>
        <taxon>Methylobacteriaceae</taxon>
        <taxon>Methylobacterium</taxon>
    </lineage>
</organism>
<keyword evidence="2 6" id="KW-0819">tRNA processing</keyword>
<comment type="domain">
    <text evidence="6">The N-terminal region contains the highly conserved SGGXDS motif, predicted to be a P-loop motif involved in ATP binding.</text>
</comment>
<dbReference type="CDD" id="cd01992">
    <property type="entry name" value="TilS_N"/>
    <property type="match status" value="1"/>
</dbReference>
<dbReference type="HAMAP" id="MF_01161">
    <property type="entry name" value="tRNA_Ile_lys_synt"/>
    <property type="match status" value="1"/>
</dbReference>
<comment type="similarity">
    <text evidence="6">Belongs to the tRNA(Ile)-lysidine synthase family.</text>
</comment>
<dbReference type="GO" id="GO:0006400">
    <property type="term" value="P:tRNA modification"/>
    <property type="evidence" value="ECO:0007669"/>
    <property type="project" value="UniProtKB-UniRule"/>
</dbReference>
<evidence type="ECO:0000256" key="4">
    <source>
        <dbReference type="ARBA" id="ARBA00022840"/>
    </source>
</evidence>
<evidence type="ECO:0000256" key="5">
    <source>
        <dbReference type="ARBA" id="ARBA00048539"/>
    </source>
</evidence>
<comment type="caution">
    <text evidence="9">The sequence shown here is derived from an EMBL/GenBank/DDBJ whole genome shotgun (WGS) entry which is preliminary data.</text>
</comment>
<keyword evidence="6" id="KW-0963">Cytoplasm</keyword>
<keyword evidence="1 6" id="KW-0436">Ligase</keyword>
<keyword evidence="3 6" id="KW-0547">Nucleotide-binding</keyword>
<dbReference type="EMBL" id="BJZV01000002">
    <property type="protein sequence ID" value="GEP08824.1"/>
    <property type="molecule type" value="Genomic_DNA"/>
</dbReference>
<feature type="domain" description="tRNA(Ile)-lysidine/2-thiocytidine synthase N-terminal" evidence="8">
    <location>
        <begin position="27"/>
        <end position="203"/>
    </location>
</feature>
<dbReference type="GO" id="GO:0005524">
    <property type="term" value="F:ATP binding"/>
    <property type="evidence" value="ECO:0007669"/>
    <property type="project" value="UniProtKB-UniRule"/>
</dbReference>
<dbReference type="Gene3D" id="3.40.50.620">
    <property type="entry name" value="HUPs"/>
    <property type="match status" value="1"/>
</dbReference>
<dbReference type="EC" id="6.3.4.19" evidence="6"/>
<feature type="binding site" evidence="6">
    <location>
        <begin position="32"/>
        <end position="37"/>
    </location>
    <ligand>
        <name>ATP</name>
        <dbReference type="ChEBI" id="CHEBI:30616"/>
    </ligand>
</feature>
<protein>
    <recommendedName>
        <fullName evidence="6">tRNA(Ile)-lysidine synthase</fullName>
        <ecNumber evidence="6">6.3.4.19</ecNumber>
    </recommendedName>
    <alternativeName>
        <fullName evidence="6">tRNA(Ile)-2-lysyl-cytidine synthase</fullName>
    </alternativeName>
    <alternativeName>
        <fullName evidence="6">tRNA(Ile)-lysidine synthetase</fullName>
    </alternativeName>
</protein>
<comment type="catalytic activity">
    <reaction evidence="5 6">
        <text>cytidine(34) in tRNA(Ile2) + L-lysine + ATP = lysidine(34) in tRNA(Ile2) + AMP + diphosphate + H(+)</text>
        <dbReference type="Rhea" id="RHEA:43744"/>
        <dbReference type="Rhea" id="RHEA-COMP:10625"/>
        <dbReference type="Rhea" id="RHEA-COMP:10670"/>
        <dbReference type="ChEBI" id="CHEBI:15378"/>
        <dbReference type="ChEBI" id="CHEBI:30616"/>
        <dbReference type="ChEBI" id="CHEBI:32551"/>
        <dbReference type="ChEBI" id="CHEBI:33019"/>
        <dbReference type="ChEBI" id="CHEBI:82748"/>
        <dbReference type="ChEBI" id="CHEBI:83665"/>
        <dbReference type="ChEBI" id="CHEBI:456215"/>
        <dbReference type="EC" id="6.3.4.19"/>
    </reaction>
</comment>
<dbReference type="GO" id="GO:0032267">
    <property type="term" value="F:tRNA(Ile)-lysidine synthase activity"/>
    <property type="evidence" value="ECO:0007669"/>
    <property type="project" value="UniProtKB-EC"/>
</dbReference>
<evidence type="ECO:0000313" key="10">
    <source>
        <dbReference type="Proteomes" id="UP000321750"/>
    </source>
</evidence>
<dbReference type="NCBIfam" id="TIGR02432">
    <property type="entry name" value="lysidine_TilS_N"/>
    <property type="match status" value="1"/>
</dbReference>
<reference evidence="9 10" key="1">
    <citation type="submission" date="2019-07" db="EMBL/GenBank/DDBJ databases">
        <title>Whole genome shotgun sequence of Methylobacterium gnaphalii NBRC 107716.</title>
        <authorList>
            <person name="Hosoyama A."/>
            <person name="Uohara A."/>
            <person name="Ohji S."/>
            <person name="Ichikawa N."/>
        </authorList>
    </citation>
    <scope>NUCLEOTIDE SEQUENCE [LARGE SCALE GENOMIC DNA]</scope>
    <source>
        <strain evidence="9 10">NBRC 107716</strain>
    </source>
</reference>
<dbReference type="InterPro" id="IPR012795">
    <property type="entry name" value="tRNA_Ile_lys_synt_N"/>
</dbReference>
<dbReference type="RefSeq" id="WP_244612296.1">
    <property type="nucleotide sequence ID" value="NZ_BJZV01000002.1"/>
</dbReference>
<proteinExistence type="inferred from homology"/>